<accession>K1QK04</accession>
<evidence type="ECO:0000256" key="1">
    <source>
        <dbReference type="SAM" id="MobiDB-lite"/>
    </source>
</evidence>
<feature type="compositionally biased region" description="Polar residues" evidence="1">
    <location>
        <begin position="48"/>
        <end position="63"/>
    </location>
</feature>
<reference evidence="2" key="1">
    <citation type="journal article" date="2012" name="Nature">
        <title>The oyster genome reveals stress adaptation and complexity of shell formation.</title>
        <authorList>
            <person name="Zhang G."/>
            <person name="Fang X."/>
            <person name="Guo X."/>
            <person name="Li L."/>
            <person name="Luo R."/>
            <person name="Xu F."/>
            <person name="Yang P."/>
            <person name="Zhang L."/>
            <person name="Wang X."/>
            <person name="Qi H."/>
            <person name="Xiong Z."/>
            <person name="Que H."/>
            <person name="Xie Y."/>
            <person name="Holland P.W."/>
            <person name="Paps J."/>
            <person name="Zhu Y."/>
            <person name="Wu F."/>
            <person name="Chen Y."/>
            <person name="Wang J."/>
            <person name="Peng C."/>
            <person name="Meng J."/>
            <person name="Yang L."/>
            <person name="Liu J."/>
            <person name="Wen B."/>
            <person name="Zhang N."/>
            <person name="Huang Z."/>
            <person name="Zhu Q."/>
            <person name="Feng Y."/>
            <person name="Mount A."/>
            <person name="Hedgecock D."/>
            <person name="Xu Z."/>
            <person name="Liu Y."/>
            <person name="Domazet-Loso T."/>
            <person name="Du Y."/>
            <person name="Sun X."/>
            <person name="Zhang S."/>
            <person name="Liu B."/>
            <person name="Cheng P."/>
            <person name="Jiang X."/>
            <person name="Li J."/>
            <person name="Fan D."/>
            <person name="Wang W."/>
            <person name="Fu W."/>
            <person name="Wang T."/>
            <person name="Wang B."/>
            <person name="Zhang J."/>
            <person name="Peng Z."/>
            <person name="Li Y."/>
            <person name="Li N."/>
            <person name="Wang J."/>
            <person name="Chen M."/>
            <person name="He Y."/>
            <person name="Tan F."/>
            <person name="Song X."/>
            <person name="Zheng Q."/>
            <person name="Huang R."/>
            <person name="Yang H."/>
            <person name="Du X."/>
            <person name="Chen L."/>
            <person name="Yang M."/>
            <person name="Gaffney P.M."/>
            <person name="Wang S."/>
            <person name="Luo L."/>
            <person name="She Z."/>
            <person name="Ming Y."/>
            <person name="Huang W."/>
            <person name="Zhang S."/>
            <person name="Huang B."/>
            <person name="Zhang Y."/>
            <person name="Qu T."/>
            <person name="Ni P."/>
            <person name="Miao G."/>
            <person name="Wang J."/>
            <person name="Wang Q."/>
            <person name="Steinberg C.E."/>
            <person name="Wang H."/>
            <person name="Li N."/>
            <person name="Qian L."/>
            <person name="Zhang G."/>
            <person name="Li Y."/>
            <person name="Yang H."/>
            <person name="Liu X."/>
            <person name="Wang J."/>
            <person name="Yin Y."/>
            <person name="Wang J."/>
        </authorList>
    </citation>
    <scope>NUCLEOTIDE SEQUENCE [LARGE SCALE GENOMIC DNA]</scope>
    <source>
        <strain evidence="2">05x7-T-G4-1.051#20</strain>
    </source>
</reference>
<evidence type="ECO:0000313" key="2">
    <source>
        <dbReference type="EMBL" id="EKC34108.1"/>
    </source>
</evidence>
<proteinExistence type="predicted"/>
<dbReference type="HOGENOM" id="CLU_2560530_0_0_1"/>
<dbReference type="AlphaFoldDB" id="K1QK04"/>
<protein>
    <submittedName>
        <fullName evidence="2">Uncharacterized protein</fullName>
    </submittedName>
</protein>
<sequence>MLKTKKSDLSATRSQRGSRRQQRPEKAGHARSSTAAEDEAQPPVENQMVASHSPQLFHSTHNSGAIRHSARTNKCYGLNLSL</sequence>
<feature type="region of interest" description="Disordered" evidence="1">
    <location>
        <begin position="1"/>
        <end position="82"/>
    </location>
</feature>
<dbReference type="EMBL" id="JH817521">
    <property type="protein sequence ID" value="EKC34108.1"/>
    <property type="molecule type" value="Genomic_DNA"/>
</dbReference>
<name>K1QK04_MAGGI</name>
<organism evidence="2">
    <name type="scientific">Magallana gigas</name>
    <name type="common">Pacific oyster</name>
    <name type="synonym">Crassostrea gigas</name>
    <dbReference type="NCBI Taxonomy" id="29159"/>
    <lineage>
        <taxon>Eukaryota</taxon>
        <taxon>Metazoa</taxon>
        <taxon>Spiralia</taxon>
        <taxon>Lophotrochozoa</taxon>
        <taxon>Mollusca</taxon>
        <taxon>Bivalvia</taxon>
        <taxon>Autobranchia</taxon>
        <taxon>Pteriomorphia</taxon>
        <taxon>Ostreida</taxon>
        <taxon>Ostreoidea</taxon>
        <taxon>Ostreidae</taxon>
        <taxon>Magallana</taxon>
    </lineage>
</organism>
<dbReference type="InParanoid" id="K1QK04"/>
<gene>
    <name evidence="2" type="ORF">CGI_10014946</name>
</gene>